<evidence type="ECO:0000313" key="2">
    <source>
        <dbReference type="Proteomes" id="UP001143910"/>
    </source>
</evidence>
<proteinExistence type="predicted"/>
<evidence type="ECO:0000313" key="1">
    <source>
        <dbReference type="EMBL" id="KAJ2972327.1"/>
    </source>
</evidence>
<comment type="caution">
    <text evidence="1">The sequence shown here is derived from an EMBL/GenBank/DDBJ whole genome shotgun (WGS) entry which is preliminary data.</text>
</comment>
<protein>
    <submittedName>
        <fullName evidence="1">Uncharacterized protein</fullName>
    </submittedName>
</protein>
<sequence length="320" mass="36568">MSTPVEELVEATESLDLSDGLCKEWEQKDTGTDSIDRYYAALPAIHDHYQSIGVPSHLPPVDGRMRGHGISTTRPGKTAETKAQVGVEFIYISRKIEPEKPFKEVRRQWTSPSIPAYEMTPKGLKDTRDPTERPRDIDTFDQPLKEAEKYLATGYKLMKHATKTDWEPGNLLGDDGKDPEIMKKTITGIPWEERDNITDPRVGTSTGHIPVHVRPTTACAGWGGYDEFISWQAAGRAVRKEMVKDEKWNRQRNATVRFVDEDGNVTDIVENKIPEEHWPYRHEAPVPLYDKLHGQNRGFQQGPEIEEAFPTRKRRPVRRD</sequence>
<gene>
    <name evidence="1" type="ORF">NQ176_g7222</name>
</gene>
<keyword evidence="2" id="KW-1185">Reference proteome</keyword>
<reference evidence="1" key="1">
    <citation type="submission" date="2022-08" db="EMBL/GenBank/DDBJ databases">
        <title>Genome Sequence of Lecanicillium fungicola.</title>
        <authorList>
            <person name="Buettner E."/>
        </authorList>
    </citation>
    <scope>NUCLEOTIDE SEQUENCE</scope>
    <source>
        <strain evidence="1">Babe33</strain>
    </source>
</reference>
<accession>A0ACC1MZ95</accession>
<dbReference type="Proteomes" id="UP001143910">
    <property type="component" value="Unassembled WGS sequence"/>
</dbReference>
<organism evidence="1 2">
    <name type="scientific">Zarea fungicola</name>
    <dbReference type="NCBI Taxonomy" id="93591"/>
    <lineage>
        <taxon>Eukaryota</taxon>
        <taxon>Fungi</taxon>
        <taxon>Dikarya</taxon>
        <taxon>Ascomycota</taxon>
        <taxon>Pezizomycotina</taxon>
        <taxon>Sordariomycetes</taxon>
        <taxon>Hypocreomycetidae</taxon>
        <taxon>Hypocreales</taxon>
        <taxon>Cordycipitaceae</taxon>
        <taxon>Zarea</taxon>
    </lineage>
</organism>
<name>A0ACC1MZ95_9HYPO</name>
<dbReference type="EMBL" id="JANJQO010001171">
    <property type="protein sequence ID" value="KAJ2972327.1"/>
    <property type="molecule type" value="Genomic_DNA"/>
</dbReference>